<dbReference type="Gene3D" id="3.40.50.150">
    <property type="entry name" value="Vaccinia Virus protein VP39"/>
    <property type="match status" value="1"/>
</dbReference>
<dbReference type="AlphaFoldDB" id="C5ZYE5"/>
<evidence type="ECO:0000256" key="3">
    <source>
        <dbReference type="RuleBase" id="RU362026"/>
    </source>
</evidence>
<name>C5ZYE5_9HELI</name>
<evidence type="ECO:0000256" key="1">
    <source>
        <dbReference type="ARBA" id="ARBA00022603"/>
    </source>
</evidence>
<dbReference type="Pfam" id="PF01555">
    <property type="entry name" value="N6_N4_Mtase"/>
    <property type="match status" value="1"/>
</dbReference>
<dbReference type="OrthoDB" id="9800801at2"/>
<evidence type="ECO:0000313" key="6">
    <source>
        <dbReference type="Proteomes" id="UP000007032"/>
    </source>
</evidence>
<feature type="domain" description="DNA methylase N-4/N-6" evidence="4">
    <location>
        <begin position="47"/>
        <end position="235"/>
    </location>
</feature>
<protein>
    <recommendedName>
        <fullName evidence="3">Methyltransferase</fullName>
        <ecNumber evidence="3">2.1.1.-</ecNumber>
    </recommendedName>
</protein>
<dbReference type="EMBL" id="CM000776">
    <property type="protein sequence ID" value="EES90163.1"/>
    <property type="molecule type" value="Genomic_DNA"/>
</dbReference>
<dbReference type="GO" id="GO:0008170">
    <property type="term" value="F:N-methyltransferase activity"/>
    <property type="evidence" value="ECO:0007669"/>
    <property type="project" value="InterPro"/>
</dbReference>
<proteinExistence type="inferred from homology"/>
<dbReference type="REBASE" id="42012">
    <property type="entry name" value="M.Hca5491ORF1458P"/>
</dbReference>
<dbReference type="HOGENOM" id="CLU_1164898_0_0_7"/>
<keyword evidence="2" id="KW-0808">Transferase</keyword>
<reference evidence="5 6" key="1">
    <citation type="journal article" date="2009" name="J. Bacteriol.">
        <title>Genome sequence of the emerging pathogen Helicobacter canadensis.</title>
        <authorList>
            <person name="Loman N.J."/>
            <person name="Snyder L.A."/>
            <person name="Linton J.D."/>
            <person name="Langdon R."/>
            <person name="Lawson A.J."/>
            <person name="Weinstock G.M."/>
            <person name="Wren B.W."/>
            <person name="Pallen M.J."/>
        </authorList>
    </citation>
    <scope>NUCLEOTIDE SEQUENCE [LARGE SCALE GENOMIC DNA]</scope>
    <source>
        <strain evidence="5 6">MIT 98-5491</strain>
    </source>
</reference>
<dbReference type="GO" id="GO:0003677">
    <property type="term" value="F:DNA binding"/>
    <property type="evidence" value="ECO:0007669"/>
    <property type="project" value="InterPro"/>
</dbReference>
<dbReference type="InterPro" id="IPR029063">
    <property type="entry name" value="SAM-dependent_MTases_sf"/>
</dbReference>
<dbReference type="eggNOG" id="COG0863">
    <property type="taxonomic scope" value="Bacteria"/>
</dbReference>
<dbReference type="Proteomes" id="UP000007032">
    <property type="component" value="Chromosome"/>
</dbReference>
<organism evidence="5 6">
    <name type="scientific">Helicobacter canadensis MIT 98-5491</name>
    <dbReference type="NCBI Taxonomy" id="537970"/>
    <lineage>
        <taxon>Bacteria</taxon>
        <taxon>Pseudomonadati</taxon>
        <taxon>Campylobacterota</taxon>
        <taxon>Epsilonproteobacteria</taxon>
        <taxon>Campylobacterales</taxon>
        <taxon>Helicobacteraceae</taxon>
        <taxon>Helicobacter</taxon>
    </lineage>
</organism>
<dbReference type="GO" id="GO:0032259">
    <property type="term" value="P:methylation"/>
    <property type="evidence" value="ECO:0007669"/>
    <property type="project" value="UniProtKB-KW"/>
</dbReference>
<dbReference type="InterPro" id="IPR001091">
    <property type="entry name" value="RM_Methyltransferase"/>
</dbReference>
<dbReference type="PRINTS" id="PR00508">
    <property type="entry name" value="S21N4MTFRASE"/>
</dbReference>
<keyword evidence="6" id="KW-1185">Reference proteome</keyword>
<evidence type="ECO:0000259" key="4">
    <source>
        <dbReference type="Pfam" id="PF01555"/>
    </source>
</evidence>
<evidence type="ECO:0000256" key="2">
    <source>
        <dbReference type="ARBA" id="ARBA00022679"/>
    </source>
</evidence>
<sequence length="238" mass="27164">MWILSLKGCLGNDNNFAAKKVLSLYDLNTKLTIDGLELLQSLGDCSIDLCFFDPQYRGVLDKMRYGNEGERQKGRSVLVQMSESTIIHFIQEISRVLKSSRYLMLWIDKFHLCEGVRPWLDSTSLEIVDLITWDKMKMGMGYRTRKQSEYLLIVQKKPIKAKGTWKLHNIRDVCSEKIPQNELKAHPHSKPKTLQKTLIESCTNIGDLVCDPAAGSFSVLECCKELGRNFIGTNLTTK</sequence>
<comment type="similarity">
    <text evidence="3">Belongs to the N(4)/N(6)-methyltransferase family.</text>
</comment>
<gene>
    <name evidence="5" type="ORF">HCAN_1458</name>
</gene>
<dbReference type="EC" id="2.1.1.-" evidence="3"/>
<dbReference type="STRING" id="537970.HCAN_1458"/>
<dbReference type="InterPro" id="IPR002941">
    <property type="entry name" value="DNA_methylase_N4/N6"/>
</dbReference>
<dbReference type="SUPFAM" id="SSF53335">
    <property type="entry name" value="S-adenosyl-L-methionine-dependent methyltransferases"/>
    <property type="match status" value="1"/>
</dbReference>
<accession>C5ZYE5</accession>
<evidence type="ECO:0000313" key="5">
    <source>
        <dbReference type="EMBL" id="EES90163.1"/>
    </source>
</evidence>
<keyword evidence="1 5" id="KW-0489">Methyltransferase</keyword>